<comment type="caution">
    <text evidence="1">The sequence shown here is derived from an EMBL/GenBank/DDBJ whole genome shotgun (WGS) entry which is preliminary data.</text>
</comment>
<reference evidence="1 2" key="1">
    <citation type="submission" date="2015-04" db="EMBL/GenBank/DDBJ databases">
        <title>Draft genome of the roundworm Trichinella nativa.</title>
        <authorList>
            <person name="Mitreva M."/>
        </authorList>
    </citation>
    <scope>NUCLEOTIDE SEQUENCE [LARGE SCALE GENOMIC DNA]</scope>
    <source>
        <strain evidence="1 2">ISS45</strain>
    </source>
</reference>
<evidence type="ECO:0000313" key="2">
    <source>
        <dbReference type="Proteomes" id="UP000243006"/>
    </source>
</evidence>
<proteinExistence type="predicted"/>
<dbReference type="EMBL" id="LVZM01014318">
    <property type="protein sequence ID" value="OUC43704.1"/>
    <property type="molecule type" value="Genomic_DNA"/>
</dbReference>
<name>A0A1Y3EEZ4_9BILA</name>
<dbReference type="AlphaFoldDB" id="A0A1Y3EEZ4"/>
<evidence type="ECO:0000313" key="1">
    <source>
        <dbReference type="EMBL" id="OUC43704.1"/>
    </source>
</evidence>
<dbReference type="Proteomes" id="UP000243006">
    <property type="component" value="Unassembled WGS sequence"/>
</dbReference>
<accession>A0A1Y3EEZ4</accession>
<organism evidence="1 2">
    <name type="scientific">Trichinella nativa</name>
    <dbReference type="NCBI Taxonomy" id="6335"/>
    <lineage>
        <taxon>Eukaryota</taxon>
        <taxon>Metazoa</taxon>
        <taxon>Ecdysozoa</taxon>
        <taxon>Nematoda</taxon>
        <taxon>Enoplea</taxon>
        <taxon>Dorylaimia</taxon>
        <taxon>Trichinellida</taxon>
        <taxon>Trichinellidae</taxon>
        <taxon>Trichinella</taxon>
    </lineage>
</organism>
<sequence length="98" mass="11237">MSTQRVTVIVTYFDGKSSGMFQNLVLNHSNDYDKMELLYSHIVKILTEDDLIDEGITQRFIKWLLGDRAVEGLVSGFLVLKMCWESSLSVNPFITNFL</sequence>
<gene>
    <name evidence="1" type="ORF">D917_09597</name>
</gene>
<protein>
    <submittedName>
        <fullName evidence="1">Uncharacterized protein</fullName>
    </submittedName>
</protein>